<dbReference type="PANTHER" id="PTHR46766">
    <property type="entry name" value="GLUTAMINE-RICH PROTEIN 2"/>
    <property type="match status" value="1"/>
</dbReference>
<protein>
    <submittedName>
        <fullName evidence="4">PPE family protein</fullName>
    </submittedName>
</protein>
<dbReference type="SUPFAM" id="SSF140459">
    <property type="entry name" value="PE/PPE dimer-like"/>
    <property type="match status" value="1"/>
</dbReference>
<evidence type="ECO:0000256" key="1">
    <source>
        <dbReference type="ARBA" id="ARBA00010652"/>
    </source>
</evidence>
<evidence type="ECO:0000259" key="3">
    <source>
        <dbReference type="Pfam" id="PF00823"/>
    </source>
</evidence>
<dbReference type="PANTHER" id="PTHR46766:SF1">
    <property type="entry name" value="GLUTAMINE-RICH PROTEIN 2"/>
    <property type="match status" value="1"/>
</dbReference>
<accession>A0A1V3X1T3</accession>
<evidence type="ECO:0000313" key="4">
    <source>
        <dbReference type="EMBL" id="OOK72806.1"/>
    </source>
</evidence>
<proteinExistence type="inferred from homology"/>
<gene>
    <name evidence="4" type="ORF">BZL29_5203</name>
</gene>
<evidence type="ECO:0000313" key="5">
    <source>
        <dbReference type="Proteomes" id="UP000188532"/>
    </source>
</evidence>
<feature type="region of interest" description="Disordered" evidence="2">
    <location>
        <begin position="64"/>
        <end position="111"/>
    </location>
</feature>
<dbReference type="EMBL" id="MVBN01000005">
    <property type="protein sequence ID" value="OOK72806.1"/>
    <property type="molecule type" value="Genomic_DNA"/>
</dbReference>
<dbReference type="InterPro" id="IPR000030">
    <property type="entry name" value="PPE_dom"/>
</dbReference>
<dbReference type="Proteomes" id="UP000188532">
    <property type="component" value="Unassembled WGS sequence"/>
</dbReference>
<evidence type="ECO:0000256" key="2">
    <source>
        <dbReference type="SAM" id="MobiDB-lite"/>
    </source>
</evidence>
<reference evidence="4 5" key="1">
    <citation type="submission" date="2017-02" db="EMBL/GenBank/DDBJ databases">
        <title>Complete genome sequences of Mycobacterium kansasii strains isolated from rhesus macaques.</title>
        <authorList>
            <person name="Panda A."/>
            <person name="Nagaraj S."/>
            <person name="Zhao X."/>
            <person name="Tettelin H."/>
            <person name="Detolla L.J."/>
        </authorList>
    </citation>
    <scope>NUCLEOTIDE SEQUENCE [LARGE SCALE GENOMIC DNA]</scope>
    <source>
        <strain evidence="4 5">11-3469</strain>
    </source>
</reference>
<feature type="compositionally biased region" description="Low complexity" evidence="2">
    <location>
        <begin position="77"/>
        <end position="91"/>
    </location>
</feature>
<name>A0A1V3X1T3_MYCKA</name>
<dbReference type="InterPro" id="IPR038332">
    <property type="entry name" value="PPE_sf"/>
</dbReference>
<dbReference type="AlphaFoldDB" id="A0A1V3X1T3"/>
<feature type="domain" description="PPE" evidence="3">
    <location>
        <begin position="2"/>
        <end position="67"/>
    </location>
</feature>
<organism evidence="4 5">
    <name type="scientific">Mycobacterium kansasii</name>
    <dbReference type="NCBI Taxonomy" id="1768"/>
    <lineage>
        <taxon>Bacteria</taxon>
        <taxon>Bacillati</taxon>
        <taxon>Actinomycetota</taxon>
        <taxon>Actinomycetes</taxon>
        <taxon>Mycobacteriales</taxon>
        <taxon>Mycobacteriaceae</taxon>
        <taxon>Mycobacterium</taxon>
    </lineage>
</organism>
<dbReference type="Gene3D" id="1.20.1260.20">
    <property type="entry name" value="PPE superfamily"/>
    <property type="match status" value="1"/>
</dbReference>
<feature type="compositionally biased region" description="Basic residues" evidence="2">
    <location>
        <begin position="92"/>
        <end position="104"/>
    </location>
</feature>
<comment type="similarity">
    <text evidence="1">Belongs to the mycobacterial PPE family.</text>
</comment>
<dbReference type="Pfam" id="PF00823">
    <property type="entry name" value="PPE"/>
    <property type="match status" value="1"/>
</dbReference>
<dbReference type="GO" id="GO:0052572">
    <property type="term" value="P:response to host immune response"/>
    <property type="evidence" value="ECO:0007669"/>
    <property type="project" value="TreeGrafter"/>
</dbReference>
<comment type="caution">
    <text evidence="4">The sequence shown here is derived from an EMBL/GenBank/DDBJ whole genome shotgun (WGS) entry which is preliminary data.</text>
</comment>
<sequence>MNFSVLPPEVNSARMFAGAGSGPTLTAAAAWGRLADELATAASSFNSATATLAGQSWLGRAATAMAAGPPVHKLAHPGRGPRSARGRAGARSGRRLRSRARSHRASGAGRD</sequence>